<feature type="compositionally biased region" description="Low complexity" evidence="1">
    <location>
        <begin position="84"/>
        <end position="94"/>
    </location>
</feature>
<dbReference type="InterPro" id="IPR000467">
    <property type="entry name" value="G_patch_dom"/>
</dbReference>
<feature type="compositionally biased region" description="Low complexity" evidence="1">
    <location>
        <begin position="134"/>
        <end position="144"/>
    </location>
</feature>
<dbReference type="SMART" id="SM00443">
    <property type="entry name" value="G_patch"/>
    <property type="match status" value="1"/>
</dbReference>
<sequence length="319" mass="34661">MSKAFRESVRNSIPNNNSAIKSKFGAAILAKYGWKEGEGLGKNRDGIVDPVKLKAAKNNEGLGKKDSDQWHNWWDDLYNEMASKSTKVTSASSKITETERKSNTHEQKIVNAGDSESLTDPSSSELSSDDETSSDISSESNSSDESNRSEESQNAHSTTLDIHCRNTVSQVQHGGDHGGRGDYALNGKEGRSDADNECIVEEGGGVVDNYATLSQSGTRSRSRTSLGSCRRSRTPGDVSSECYSELPSALSNESATATLGAARRDSEIAERRPQYTCLPAEADKNNAADSTSVVEKQKSNGGIKDERHRSHRHKRQKQS</sequence>
<proteinExistence type="predicted"/>
<dbReference type="PROSITE" id="PS50174">
    <property type="entry name" value="G_PATCH"/>
    <property type="match status" value="1"/>
</dbReference>
<feature type="compositionally biased region" description="Basic and acidic residues" evidence="1">
    <location>
        <begin position="96"/>
        <end position="108"/>
    </location>
</feature>
<dbReference type="InterPro" id="IPR050656">
    <property type="entry name" value="PINX1"/>
</dbReference>
<feature type="domain" description="G-patch" evidence="2">
    <location>
        <begin position="21"/>
        <end position="67"/>
    </location>
</feature>
<dbReference type="GO" id="GO:0005730">
    <property type="term" value="C:nucleolus"/>
    <property type="evidence" value="ECO:0007669"/>
    <property type="project" value="TreeGrafter"/>
</dbReference>
<dbReference type="Proteomes" id="UP000236319">
    <property type="component" value="Unassembled WGS sequence"/>
</dbReference>
<dbReference type="PANTHER" id="PTHR23149:SF9">
    <property type="entry name" value="G PATCH DOMAIN-CONTAINING PROTEIN 4"/>
    <property type="match status" value="1"/>
</dbReference>
<keyword evidence="4" id="KW-1185">Reference proteome</keyword>
<feature type="compositionally biased region" description="Low complexity" evidence="1">
    <location>
        <begin position="114"/>
        <end position="126"/>
    </location>
</feature>
<evidence type="ECO:0000256" key="1">
    <source>
        <dbReference type="SAM" id="MobiDB-lite"/>
    </source>
</evidence>
<reference evidence="3 4" key="1">
    <citation type="journal article" date="2017" name="BMC Genomics">
        <title>Whole-genome assembly of Babesia ovata and comparative genomics between closely related pathogens.</title>
        <authorList>
            <person name="Yamagishi J."/>
            <person name="Asada M."/>
            <person name="Hakimi H."/>
            <person name="Tanaka T.Q."/>
            <person name="Sugimoto C."/>
            <person name="Kawazu S."/>
        </authorList>
    </citation>
    <scope>NUCLEOTIDE SEQUENCE [LARGE SCALE GENOMIC DNA]</scope>
    <source>
        <strain evidence="3 4">Miyake</strain>
    </source>
</reference>
<dbReference type="EMBL" id="BDSA01000002">
    <property type="protein sequence ID" value="GBE60417.1"/>
    <property type="molecule type" value="Genomic_DNA"/>
</dbReference>
<organism evidence="3 4">
    <name type="scientific">Babesia ovata</name>
    <dbReference type="NCBI Taxonomy" id="189622"/>
    <lineage>
        <taxon>Eukaryota</taxon>
        <taxon>Sar</taxon>
        <taxon>Alveolata</taxon>
        <taxon>Apicomplexa</taxon>
        <taxon>Aconoidasida</taxon>
        <taxon>Piroplasmida</taxon>
        <taxon>Babesiidae</taxon>
        <taxon>Babesia</taxon>
    </lineage>
</organism>
<dbReference type="OrthoDB" id="29523at2759"/>
<feature type="region of interest" description="Disordered" evidence="1">
    <location>
        <begin position="84"/>
        <end position="195"/>
    </location>
</feature>
<protein>
    <submittedName>
        <fullName evidence="3">G-patch domain-containing protein</fullName>
    </submittedName>
</protein>
<evidence type="ECO:0000313" key="4">
    <source>
        <dbReference type="Proteomes" id="UP000236319"/>
    </source>
</evidence>
<name>A0A2H6KBQ4_9APIC</name>
<evidence type="ECO:0000259" key="2">
    <source>
        <dbReference type="PROSITE" id="PS50174"/>
    </source>
</evidence>
<feature type="compositionally biased region" description="Polar residues" evidence="1">
    <location>
        <begin position="154"/>
        <end position="172"/>
    </location>
</feature>
<dbReference type="GeneID" id="39874187"/>
<dbReference type="Pfam" id="PF01585">
    <property type="entry name" value="G-patch"/>
    <property type="match status" value="1"/>
</dbReference>
<dbReference type="RefSeq" id="XP_028866660.1">
    <property type="nucleotide sequence ID" value="XM_029010827.1"/>
</dbReference>
<comment type="caution">
    <text evidence="3">The sequence shown here is derived from an EMBL/GenBank/DDBJ whole genome shotgun (WGS) entry which is preliminary data.</text>
</comment>
<dbReference type="GO" id="GO:0003676">
    <property type="term" value="F:nucleic acid binding"/>
    <property type="evidence" value="ECO:0007669"/>
    <property type="project" value="InterPro"/>
</dbReference>
<dbReference type="PANTHER" id="PTHR23149">
    <property type="entry name" value="G PATCH DOMAIN CONTAINING PROTEIN"/>
    <property type="match status" value="1"/>
</dbReference>
<gene>
    <name evidence="3" type="ORF">BOVATA_019100</name>
</gene>
<feature type="compositionally biased region" description="Basic and acidic residues" evidence="1">
    <location>
        <begin position="262"/>
        <end position="273"/>
    </location>
</feature>
<feature type="compositionally biased region" description="Basic residues" evidence="1">
    <location>
        <begin position="309"/>
        <end position="319"/>
    </location>
</feature>
<dbReference type="AlphaFoldDB" id="A0A2H6KBQ4"/>
<accession>A0A2H6KBQ4</accession>
<feature type="compositionally biased region" description="Low complexity" evidence="1">
    <location>
        <begin position="212"/>
        <end position="229"/>
    </location>
</feature>
<feature type="region of interest" description="Disordered" evidence="1">
    <location>
        <begin position="210"/>
        <end position="319"/>
    </location>
</feature>
<dbReference type="VEuPathDB" id="PiroplasmaDB:BOVATA_019100"/>
<feature type="compositionally biased region" description="Basic and acidic residues" evidence="1">
    <location>
        <begin position="295"/>
        <end position="308"/>
    </location>
</feature>
<evidence type="ECO:0000313" key="3">
    <source>
        <dbReference type="EMBL" id="GBE60417.1"/>
    </source>
</evidence>